<dbReference type="RefSeq" id="WP_112158682.1">
    <property type="nucleotide sequence ID" value="NZ_QKRX01000004.1"/>
</dbReference>
<keyword evidence="2" id="KW-1185">Reference proteome</keyword>
<sequence>MHNKKQPVNEQASVGRRQFLKGMAVVSAAGVAVTAGQAAASVDLPEIAAAPEVQGYHETDHIRAYYASCR</sequence>
<accession>A0A364NNW8</accession>
<protein>
    <submittedName>
        <fullName evidence="1">Formate dehydrogenase</fullName>
    </submittedName>
</protein>
<dbReference type="Proteomes" id="UP000250744">
    <property type="component" value="Unassembled WGS sequence"/>
</dbReference>
<organism evidence="1 2">
    <name type="scientific">Nitrincola tibetensis</name>
    <dbReference type="NCBI Taxonomy" id="2219697"/>
    <lineage>
        <taxon>Bacteria</taxon>
        <taxon>Pseudomonadati</taxon>
        <taxon>Pseudomonadota</taxon>
        <taxon>Gammaproteobacteria</taxon>
        <taxon>Oceanospirillales</taxon>
        <taxon>Oceanospirillaceae</taxon>
        <taxon>Nitrincola</taxon>
    </lineage>
</organism>
<gene>
    <name evidence="1" type="ORF">DN062_07325</name>
</gene>
<dbReference type="AlphaFoldDB" id="A0A364NNW8"/>
<name>A0A364NNW8_9GAMM</name>
<dbReference type="EMBL" id="QKRX01000004">
    <property type="protein sequence ID" value="RAU18577.1"/>
    <property type="molecule type" value="Genomic_DNA"/>
</dbReference>
<evidence type="ECO:0000313" key="2">
    <source>
        <dbReference type="Proteomes" id="UP000250744"/>
    </source>
</evidence>
<dbReference type="NCBIfam" id="TIGR02811">
    <property type="entry name" value="formate_TAT"/>
    <property type="match status" value="1"/>
</dbReference>
<dbReference type="PIRSF" id="PIRSF036704">
    <property type="entry name" value="UCP036704"/>
    <property type="match status" value="1"/>
</dbReference>
<dbReference type="InterPro" id="IPR014177">
    <property type="entry name" value="Formate_DH_TAT-contain"/>
</dbReference>
<dbReference type="PROSITE" id="PS51318">
    <property type="entry name" value="TAT"/>
    <property type="match status" value="1"/>
</dbReference>
<dbReference type="InterPro" id="IPR006311">
    <property type="entry name" value="TAT_signal"/>
</dbReference>
<comment type="caution">
    <text evidence="1">The sequence shown here is derived from an EMBL/GenBank/DDBJ whole genome shotgun (WGS) entry which is preliminary data.</text>
</comment>
<evidence type="ECO:0000313" key="1">
    <source>
        <dbReference type="EMBL" id="RAU18577.1"/>
    </source>
</evidence>
<proteinExistence type="predicted"/>
<reference evidence="1 2" key="1">
    <citation type="submission" date="2018-06" db="EMBL/GenBank/DDBJ databases">
        <title>Nitrincola tibetense sp. nov., isolated from Lake XuguoCo on Tibetan Plateau.</title>
        <authorList>
            <person name="Xing P."/>
        </authorList>
    </citation>
    <scope>NUCLEOTIDE SEQUENCE [LARGE SCALE GENOMIC DNA]</scope>
    <source>
        <strain evidence="2">xg18</strain>
    </source>
</reference>